<organism evidence="1 2">
    <name type="scientific">Coprinopsis marcescibilis</name>
    <name type="common">Agaric fungus</name>
    <name type="synonym">Psathyrella marcescibilis</name>
    <dbReference type="NCBI Taxonomy" id="230819"/>
    <lineage>
        <taxon>Eukaryota</taxon>
        <taxon>Fungi</taxon>
        <taxon>Dikarya</taxon>
        <taxon>Basidiomycota</taxon>
        <taxon>Agaricomycotina</taxon>
        <taxon>Agaricomycetes</taxon>
        <taxon>Agaricomycetidae</taxon>
        <taxon>Agaricales</taxon>
        <taxon>Agaricineae</taxon>
        <taxon>Psathyrellaceae</taxon>
        <taxon>Coprinopsis</taxon>
    </lineage>
</organism>
<reference evidence="1 2" key="1">
    <citation type="journal article" date="2019" name="Nat. Ecol. Evol.">
        <title>Megaphylogeny resolves global patterns of mushroom evolution.</title>
        <authorList>
            <person name="Varga T."/>
            <person name="Krizsan K."/>
            <person name="Foldi C."/>
            <person name="Dima B."/>
            <person name="Sanchez-Garcia M."/>
            <person name="Sanchez-Ramirez S."/>
            <person name="Szollosi G.J."/>
            <person name="Szarkandi J.G."/>
            <person name="Papp V."/>
            <person name="Albert L."/>
            <person name="Andreopoulos W."/>
            <person name="Angelini C."/>
            <person name="Antonin V."/>
            <person name="Barry K.W."/>
            <person name="Bougher N.L."/>
            <person name="Buchanan P."/>
            <person name="Buyck B."/>
            <person name="Bense V."/>
            <person name="Catcheside P."/>
            <person name="Chovatia M."/>
            <person name="Cooper J."/>
            <person name="Damon W."/>
            <person name="Desjardin D."/>
            <person name="Finy P."/>
            <person name="Geml J."/>
            <person name="Haridas S."/>
            <person name="Hughes K."/>
            <person name="Justo A."/>
            <person name="Karasinski D."/>
            <person name="Kautmanova I."/>
            <person name="Kiss B."/>
            <person name="Kocsube S."/>
            <person name="Kotiranta H."/>
            <person name="LaButti K.M."/>
            <person name="Lechner B.E."/>
            <person name="Liimatainen K."/>
            <person name="Lipzen A."/>
            <person name="Lukacs Z."/>
            <person name="Mihaltcheva S."/>
            <person name="Morgado L.N."/>
            <person name="Niskanen T."/>
            <person name="Noordeloos M.E."/>
            <person name="Ohm R.A."/>
            <person name="Ortiz-Santana B."/>
            <person name="Ovrebo C."/>
            <person name="Racz N."/>
            <person name="Riley R."/>
            <person name="Savchenko A."/>
            <person name="Shiryaev A."/>
            <person name="Soop K."/>
            <person name="Spirin V."/>
            <person name="Szebenyi C."/>
            <person name="Tomsovsky M."/>
            <person name="Tulloss R.E."/>
            <person name="Uehling J."/>
            <person name="Grigoriev I.V."/>
            <person name="Vagvolgyi C."/>
            <person name="Papp T."/>
            <person name="Martin F.M."/>
            <person name="Miettinen O."/>
            <person name="Hibbett D.S."/>
            <person name="Nagy L.G."/>
        </authorList>
    </citation>
    <scope>NUCLEOTIDE SEQUENCE [LARGE SCALE GENOMIC DNA]</scope>
    <source>
        <strain evidence="1 2">CBS 121175</strain>
    </source>
</reference>
<dbReference type="STRING" id="230819.A0A5C3KP21"/>
<evidence type="ECO:0008006" key="3">
    <source>
        <dbReference type="Google" id="ProtNLM"/>
    </source>
</evidence>
<dbReference type="Pfam" id="PF13245">
    <property type="entry name" value="AAA_19"/>
    <property type="match status" value="1"/>
</dbReference>
<sequence>MAPTAINGPTSTPDLIAQCVALNPQQNLAYRIITDHFIHKFILKDSEAQPLHMLMTGPGGTGKTYVVNTAKEVMCTYQCGHRIRFLAPTGSAAALIDGMTIHKGLGLRINSMQRKGQNKQTPGIDSEDISAIASIKNLESLRAEWKDVDIVFIDKVSLLSAQLLCEIDYAL</sequence>
<evidence type="ECO:0000313" key="1">
    <source>
        <dbReference type="EMBL" id="TFK22124.1"/>
    </source>
</evidence>
<dbReference type="PANTHER" id="PTHR47642">
    <property type="entry name" value="ATP-DEPENDENT DNA HELICASE"/>
    <property type="match status" value="1"/>
</dbReference>
<name>A0A5C3KP21_COPMA</name>
<evidence type="ECO:0000313" key="2">
    <source>
        <dbReference type="Proteomes" id="UP000307440"/>
    </source>
</evidence>
<keyword evidence="2" id="KW-1185">Reference proteome</keyword>
<dbReference type="EMBL" id="ML210249">
    <property type="protein sequence ID" value="TFK22124.1"/>
    <property type="molecule type" value="Genomic_DNA"/>
</dbReference>
<dbReference type="OrthoDB" id="432234at2759"/>
<dbReference type="SUPFAM" id="SSF52540">
    <property type="entry name" value="P-loop containing nucleoside triphosphate hydrolases"/>
    <property type="match status" value="1"/>
</dbReference>
<dbReference type="InterPro" id="IPR051055">
    <property type="entry name" value="PIF1_helicase"/>
</dbReference>
<dbReference type="PANTHER" id="PTHR47642:SF5">
    <property type="entry name" value="ATP-DEPENDENT DNA HELICASE"/>
    <property type="match status" value="1"/>
</dbReference>
<dbReference type="Gene3D" id="3.40.50.300">
    <property type="entry name" value="P-loop containing nucleotide triphosphate hydrolases"/>
    <property type="match status" value="1"/>
</dbReference>
<proteinExistence type="predicted"/>
<gene>
    <name evidence="1" type="ORF">FA15DRAFT_596687</name>
</gene>
<accession>A0A5C3KP21</accession>
<dbReference type="AlphaFoldDB" id="A0A5C3KP21"/>
<dbReference type="InterPro" id="IPR027417">
    <property type="entry name" value="P-loop_NTPase"/>
</dbReference>
<feature type="non-terminal residue" evidence="1">
    <location>
        <position position="171"/>
    </location>
</feature>
<protein>
    <recommendedName>
        <fullName evidence="3">ATP-dependent DNA helicase</fullName>
    </recommendedName>
</protein>
<dbReference type="Proteomes" id="UP000307440">
    <property type="component" value="Unassembled WGS sequence"/>
</dbReference>